<keyword evidence="3" id="KW-0804">Transcription</keyword>
<dbReference type="GO" id="GO:0000976">
    <property type="term" value="F:transcription cis-regulatory region binding"/>
    <property type="evidence" value="ECO:0007669"/>
    <property type="project" value="TreeGrafter"/>
</dbReference>
<dbReference type="OrthoDB" id="9798857at2"/>
<accession>A0A1G9QHB0</accession>
<evidence type="ECO:0000256" key="2">
    <source>
        <dbReference type="ARBA" id="ARBA00023125"/>
    </source>
</evidence>
<protein>
    <submittedName>
        <fullName evidence="6">Transcriptional regulator, TetR family</fullName>
    </submittedName>
</protein>
<dbReference type="Pfam" id="PF00440">
    <property type="entry name" value="TetR_N"/>
    <property type="match status" value="1"/>
</dbReference>
<dbReference type="EMBL" id="FNGS01000004">
    <property type="protein sequence ID" value="SDM09867.1"/>
    <property type="molecule type" value="Genomic_DNA"/>
</dbReference>
<organism evidence="6 7">
    <name type="scientific">Siphonobacter aquaeclarae</name>
    <dbReference type="NCBI Taxonomy" id="563176"/>
    <lineage>
        <taxon>Bacteria</taxon>
        <taxon>Pseudomonadati</taxon>
        <taxon>Bacteroidota</taxon>
        <taxon>Cytophagia</taxon>
        <taxon>Cytophagales</taxon>
        <taxon>Cytophagaceae</taxon>
        <taxon>Siphonobacter</taxon>
    </lineage>
</organism>
<dbReference type="InterPro" id="IPR050109">
    <property type="entry name" value="HTH-type_TetR-like_transc_reg"/>
</dbReference>
<evidence type="ECO:0000313" key="6">
    <source>
        <dbReference type="EMBL" id="SDM09867.1"/>
    </source>
</evidence>
<dbReference type="InterPro" id="IPR041479">
    <property type="entry name" value="TetR_CgmR_C"/>
</dbReference>
<dbReference type="PANTHER" id="PTHR30055">
    <property type="entry name" value="HTH-TYPE TRANSCRIPTIONAL REGULATOR RUTR"/>
    <property type="match status" value="1"/>
</dbReference>
<dbReference type="PROSITE" id="PS50977">
    <property type="entry name" value="HTH_TETR_2"/>
    <property type="match status" value="1"/>
</dbReference>
<dbReference type="GO" id="GO:0003700">
    <property type="term" value="F:DNA-binding transcription factor activity"/>
    <property type="evidence" value="ECO:0007669"/>
    <property type="project" value="TreeGrafter"/>
</dbReference>
<dbReference type="STRING" id="563176.SAMN04488090_2615"/>
<dbReference type="InterPro" id="IPR009057">
    <property type="entry name" value="Homeodomain-like_sf"/>
</dbReference>
<evidence type="ECO:0000259" key="5">
    <source>
        <dbReference type="PROSITE" id="PS50977"/>
    </source>
</evidence>
<evidence type="ECO:0000256" key="4">
    <source>
        <dbReference type="PROSITE-ProRule" id="PRU00335"/>
    </source>
</evidence>
<dbReference type="PANTHER" id="PTHR30055:SF234">
    <property type="entry name" value="HTH-TYPE TRANSCRIPTIONAL REGULATOR BETI"/>
    <property type="match status" value="1"/>
</dbReference>
<keyword evidence="1" id="KW-0805">Transcription regulation</keyword>
<dbReference type="InterPro" id="IPR036271">
    <property type="entry name" value="Tet_transcr_reg_TetR-rel_C_sf"/>
</dbReference>
<feature type="DNA-binding region" description="H-T-H motif" evidence="4">
    <location>
        <begin position="35"/>
        <end position="54"/>
    </location>
</feature>
<dbReference type="SUPFAM" id="SSF48498">
    <property type="entry name" value="Tetracyclin repressor-like, C-terminal domain"/>
    <property type="match status" value="1"/>
</dbReference>
<dbReference type="Proteomes" id="UP000198901">
    <property type="component" value="Unassembled WGS sequence"/>
</dbReference>
<feature type="domain" description="HTH tetR-type" evidence="5">
    <location>
        <begin position="12"/>
        <end position="72"/>
    </location>
</feature>
<evidence type="ECO:0000256" key="3">
    <source>
        <dbReference type="ARBA" id="ARBA00023163"/>
    </source>
</evidence>
<dbReference type="Gene3D" id="1.10.357.10">
    <property type="entry name" value="Tetracycline Repressor, domain 2"/>
    <property type="match status" value="1"/>
</dbReference>
<dbReference type="InterPro" id="IPR001647">
    <property type="entry name" value="HTH_TetR"/>
</dbReference>
<reference evidence="6 7" key="1">
    <citation type="submission" date="2016-10" db="EMBL/GenBank/DDBJ databases">
        <authorList>
            <person name="de Groot N.N."/>
        </authorList>
    </citation>
    <scope>NUCLEOTIDE SEQUENCE [LARGE SCALE GENOMIC DNA]</scope>
    <source>
        <strain evidence="6 7">DSM 21668</strain>
    </source>
</reference>
<dbReference type="RefSeq" id="WP_093202682.1">
    <property type="nucleotide sequence ID" value="NZ_FNGS01000004.1"/>
</dbReference>
<proteinExistence type="predicted"/>
<gene>
    <name evidence="6" type="ORF">SAMN04488090_2615</name>
</gene>
<evidence type="ECO:0000256" key="1">
    <source>
        <dbReference type="ARBA" id="ARBA00023015"/>
    </source>
</evidence>
<sequence>MKNRYQRKKEPAENRRLLLEVAFGMVSELGIDALTLEAVAARAGLSKGGLLHHFPSKSALQEALFRESLDQFSASIRQEREQSPEISPAMAYFRAALTDLASENRRRALLFLFQAAMKEEYYRTHLTEWYREHLPEGNGIASLLTVLVADGLWNAGVFGFYTVTEEQQSQIITLLEQLNTP</sequence>
<dbReference type="AlphaFoldDB" id="A0A1G9QHB0"/>
<dbReference type="Pfam" id="PF17937">
    <property type="entry name" value="TetR_C_28"/>
    <property type="match status" value="1"/>
</dbReference>
<evidence type="ECO:0000313" key="7">
    <source>
        <dbReference type="Proteomes" id="UP000198901"/>
    </source>
</evidence>
<keyword evidence="7" id="KW-1185">Reference proteome</keyword>
<dbReference type="PRINTS" id="PR00455">
    <property type="entry name" value="HTHTETR"/>
</dbReference>
<name>A0A1G9QHB0_9BACT</name>
<keyword evidence="2 4" id="KW-0238">DNA-binding</keyword>
<dbReference type="SUPFAM" id="SSF46689">
    <property type="entry name" value="Homeodomain-like"/>
    <property type="match status" value="1"/>
</dbReference>